<sequence length="99" mass="10920">MEQTELIARLDALTDALEHAAAMSDWIEAARLVDVRDPLIASLAADQPPAGLAAIRRMQTSNDRIFSDAQRAQQELADEYHAAMGRVQAVSQYQRVASR</sequence>
<evidence type="ECO:0000256" key="5">
    <source>
        <dbReference type="ARBA" id="ARBA00093797"/>
    </source>
</evidence>
<evidence type="ECO:0000313" key="7">
    <source>
        <dbReference type="Proteomes" id="UP000494330"/>
    </source>
</evidence>
<name>A0A6P2LLJ7_9BURK</name>
<proteinExistence type="predicted"/>
<keyword evidence="6" id="KW-0966">Cell projection</keyword>
<evidence type="ECO:0000256" key="2">
    <source>
        <dbReference type="ARBA" id="ARBA00022490"/>
    </source>
</evidence>
<keyword evidence="6" id="KW-0282">Flagellum</keyword>
<comment type="subcellular location">
    <subcellularLocation>
        <location evidence="1">Cytoplasm</location>
        <location evidence="1">Cytosol</location>
    </subcellularLocation>
</comment>
<keyword evidence="3" id="KW-1005">Bacterial flagellum biogenesis</keyword>
<evidence type="ECO:0000256" key="3">
    <source>
        <dbReference type="ARBA" id="ARBA00022795"/>
    </source>
</evidence>
<evidence type="ECO:0000256" key="1">
    <source>
        <dbReference type="ARBA" id="ARBA00004514"/>
    </source>
</evidence>
<gene>
    <name evidence="6" type="ORF">BPA30113_03277</name>
</gene>
<protein>
    <recommendedName>
        <fullName evidence="5">Flagellar protein FliT</fullName>
    </recommendedName>
</protein>
<keyword evidence="4" id="KW-0143">Chaperone</keyword>
<dbReference type="InterPro" id="IPR008622">
    <property type="entry name" value="FliT"/>
</dbReference>
<organism evidence="6 7">
    <name type="scientific">Burkholderia paludis</name>
    <dbReference type="NCBI Taxonomy" id="1506587"/>
    <lineage>
        <taxon>Bacteria</taxon>
        <taxon>Pseudomonadati</taxon>
        <taxon>Pseudomonadota</taxon>
        <taxon>Betaproteobacteria</taxon>
        <taxon>Burkholderiales</taxon>
        <taxon>Burkholderiaceae</taxon>
        <taxon>Burkholderia</taxon>
        <taxon>Burkholderia cepacia complex</taxon>
    </lineage>
</organism>
<dbReference type="Pfam" id="PF05400">
    <property type="entry name" value="FliT"/>
    <property type="match status" value="1"/>
</dbReference>
<keyword evidence="7" id="KW-1185">Reference proteome</keyword>
<evidence type="ECO:0000313" key="6">
    <source>
        <dbReference type="EMBL" id="VWB72575.1"/>
    </source>
</evidence>
<dbReference type="EMBL" id="CABVQD010000010">
    <property type="protein sequence ID" value="VWB72575.1"/>
    <property type="molecule type" value="Genomic_DNA"/>
</dbReference>
<accession>A0A6P2LLJ7</accession>
<keyword evidence="6" id="KW-0969">Cilium</keyword>
<evidence type="ECO:0000256" key="4">
    <source>
        <dbReference type="ARBA" id="ARBA00023186"/>
    </source>
</evidence>
<dbReference type="RefSeq" id="WP_031397034.1">
    <property type="nucleotide sequence ID" value="NZ_CABVQD010000010.1"/>
</dbReference>
<keyword evidence="2" id="KW-0963">Cytoplasm</keyword>
<dbReference type="Proteomes" id="UP000494330">
    <property type="component" value="Unassembled WGS sequence"/>
</dbReference>
<reference evidence="6 7" key="1">
    <citation type="submission" date="2019-09" db="EMBL/GenBank/DDBJ databases">
        <authorList>
            <person name="Depoorter E."/>
        </authorList>
    </citation>
    <scope>NUCLEOTIDE SEQUENCE [LARGE SCALE GENOMIC DNA]</scope>
    <source>
        <strain evidence="6">LMG 30113</strain>
    </source>
</reference>
<dbReference type="AlphaFoldDB" id="A0A6P2LLJ7"/>